<name>A0A1M5YHY5_9CLOT</name>
<proteinExistence type="predicted"/>
<accession>A0A1M5YHY5</accession>
<evidence type="ECO:0000313" key="2">
    <source>
        <dbReference type="Proteomes" id="UP000184526"/>
    </source>
</evidence>
<evidence type="ECO:0000313" key="1">
    <source>
        <dbReference type="EMBL" id="SHI11572.1"/>
    </source>
</evidence>
<reference evidence="1 2" key="1">
    <citation type="submission" date="2016-11" db="EMBL/GenBank/DDBJ databases">
        <authorList>
            <person name="Jaros S."/>
            <person name="Januszkiewicz K."/>
            <person name="Wedrychowicz H."/>
        </authorList>
    </citation>
    <scope>NUCLEOTIDE SEQUENCE [LARGE SCALE GENOMIC DNA]</scope>
    <source>
        <strain evidence="1 2">DSM 3089</strain>
    </source>
</reference>
<keyword evidence="2" id="KW-1185">Reference proteome</keyword>
<sequence>MKGTDLILMEYLESNNLMATVGAISRICKDTGLFTLTVEGKKLYKDEFDKIHVNITNTTVIKNMYGELLSPELLKKEDYVVATYGYMGIASELLIINEQ</sequence>
<protein>
    <submittedName>
        <fullName evidence="1">Uncharacterized protein</fullName>
    </submittedName>
</protein>
<dbReference type="Proteomes" id="UP000184526">
    <property type="component" value="Unassembled WGS sequence"/>
</dbReference>
<dbReference type="AlphaFoldDB" id="A0A1M5YHY5"/>
<organism evidence="1 2">
    <name type="scientific">Clostridium collagenovorans DSM 3089</name>
    <dbReference type="NCBI Taxonomy" id="1121306"/>
    <lineage>
        <taxon>Bacteria</taxon>
        <taxon>Bacillati</taxon>
        <taxon>Bacillota</taxon>
        <taxon>Clostridia</taxon>
        <taxon>Eubacteriales</taxon>
        <taxon>Clostridiaceae</taxon>
        <taxon>Clostridium</taxon>
    </lineage>
</organism>
<gene>
    <name evidence="1" type="ORF">SAMN02745196_02954</name>
</gene>
<dbReference type="EMBL" id="FQXP01000015">
    <property type="protein sequence ID" value="SHI11572.1"/>
    <property type="molecule type" value="Genomic_DNA"/>
</dbReference>